<keyword evidence="1" id="KW-0677">Repeat</keyword>
<evidence type="ECO:0000313" key="6">
    <source>
        <dbReference type="Proteomes" id="UP001287286"/>
    </source>
</evidence>
<dbReference type="InterPro" id="IPR036770">
    <property type="entry name" value="Ankyrin_rpt-contain_sf"/>
</dbReference>
<keyword evidence="6" id="KW-1185">Reference proteome</keyword>
<dbReference type="SUPFAM" id="SSF48403">
    <property type="entry name" value="Ankyrin repeat"/>
    <property type="match status" value="1"/>
</dbReference>
<organism evidence="5 6">
    <name type="scientific">Purpureocillium lilacinum</name>
    <name type="common">Paecilomyces lilacinus</name>
    <dbReference type="NCBI Taxonomy" id="33203"/>
    <lineage>
        <taxon>Eukaryota</taxon>
        <taxon>Fungi</taxon>
        <taxon>Dikarya</taxon>
        <taxon>Ascomycota</taxon>
        <taxon>Pezizomycotina</taxon>
        <taxon>Sordariomycetes</taxon>
        <taxon>Hypocreomycetidae</taxon>
        <taxon>Hypocreales</taxon>
        <taxon>Ophiocordycipitaceae</taxon>
        <taxon>Purpureocillium</taxon>
    </lineage>
</organism>
<dbReference type="SMART" id="SM00248">
    <property type="entry name" value="ANK"/>
    <property type="match status" value="3"/>
</dbReference>
<evidence type="ECO:0000256" key="1">
    <source>
        <dbReference type="ARBA" id="ARBA00022737"/>
    </source>
</evidence>
<dbReference type="Proteomes" id="UP001287286">
    <property type="component" value="Unassembled WGS sequence"/>
</dbReference>
<keyword evidence="2 3" id="KW-0040">ANK repeat</keyword>
<dbReference type="PANTHER" id="PTHR24126">
    <property type="entry name" value="ANKYRIN REPEAT, PH AND SEC7 DOMAIN CONTAINING PROTEIN SECG-RELATED"/>
    <property type="match status" value="1"/>
</dbReference>
<sequence length="899" mass="98193">MTPPPQLSLPGSPSHSRPHQHHRGQPHPSSMPAEQSAAQVADPGTLARDLALHIIPDTPLPFAACFFCSSCPSQVEAAGRDQLPCACPGHLSWRSTLWPPWPAVRKGHYRRPMTVTIAVLPALTSCSLHAGREDTQTGHAPSSSPCRYVLYMHGHQSRGSHLVRAGPVESNLALAARSPAETMEQPTPPKLTIPASSASPSAASANTQTGRPPLWTKSAQRKMTRLYVYTTLPLDTIVKLVHCRTPDSAPGIDSANKKLNALLDKEPRWLHPRSKADMGRRVTQLSNSPARLASASASDTTSPQPPSDPTRLSPSPGGVKLEASASPMPWDLSPVNHGLPISPAQSLPVHQRTTSSTQISAAASPMQPAGAQAYGPDASDEGVFNSFLRRTTCLSSSTDRTTGSFHRVLSDYTEPYIQTVKRLVKRFTAPMSSRVSISPISAGVTPRHLWLDDRHGPQAFDGEPHPLPGDFLWLDMCQREIALGFAPEAHQQMRCTCLPMFGSYESAWVTALGLTPVGQRILTSGPSRADISKRDSAGNTVLHFLAARGSFEALLRILQADVCHPILDARNSGGQTFLHTIRRAELQDLGRLFRLLEVVSEKGADIYAQDVYGRNFFHILHMEHIDAAVMRFIMQRYEASRYRKRDAFGIVPQSADEMELDGPPTNYACRMSHEFAIEEEARLLLHVCTAQNQPWLENDDGGNGLHSLAMATLSNASVLQKYQLVPGSDEAFTALSNQFDNSLDSWEARLVFRHQLVTGLLDVGVDVNQYDGNGNTPLMVFVAELPEENDYKTGPKIIDELINRGANIRARNRAGETALHIAVRCGRKLAMKALVNHGANVHAKDADGRSVLDVADAKMMNSRDDDPSDYAHYEACRAWLSSSKGLAVQRPTIVDEWGL</sequence>
<protein>
    <recommendedName>
        <fullName evidence="7">Ankyrin repeat protein</fullName>
    </recommendedName>
</protein>
<dbReference type="PROSITE" id="PS50297">
    <property type="entry name" value="ANK_REP_REGION"/>
    <property type="match status" value="1"/>
</dbReference>
<proteinExistence type="predicted"/>
<accession>A0ABR0BV97</accession>
<evidence type="ECO:0000313" key="5">
    <source>
        <dbReference type="EMBL" id="KAK4087393.1"/>
    </source>
</evidence>
<feature type="region of interest" description="Disordered" evidence="4">
    <location>
        <begin position="1"/>
        <end position="41"/>
    </location>
</feature>
<evidence type="ECO:0008006" key="7">
    <source>
        <dbReference type="Google" id="ProtNLM"/>
    </source>
</evidence>
<gene>
    <name evidence="5" type="ORF">Purlil1_8241</name>
</gene>
<dbReference type="PROSITE" id="PS50088">
    <property type="entry name" value="ANK_REPEAT"/>
    <property type="match status" value="2"/>
</dbReference>
<evidence type="ECO:0000256" key="4">
    <source>
        <dbReference type="SAM" id="MobiDB-lite"/>
    </source>
</evidence>
<feature type="region of interest" description="Disordered" evidence="4">
    <location>
        <begin position="270"/>
        <end position="376"/>
    </location>
</feature>
<feature type="repeat" description="ANK" evidence="3">
    <location>
        <begin position="814"/>
        <end position="846"/>
    </location>
</feature>
<dbReference type="EMBL" id="JAWRVI010000032">
    <property type="protein sequence ID" value="KAK4087393.1"/>
    <property type="molecule type" value="Genomic_DNA"/>
</dbReference>
<name>A0ABR0BV97_PURLI</name>
<dbReference type="Gene3D" id="1.25.40.20">
    <property type="entry name" value="Ankyrin repeat-containing domain"/>
    <property type="match status" value="2"/>
</dbReference>
<comment type="caution">
    <text evidence="5">The sequence shown here is derived from an EMBL/GenBank/DDBJ whole genome shotgun (WGS) entry which is preliminary data.</text>
</comment>
<feature type="compositionally biased region" description="Basic and acidic residues" evidence="4">
    <location>
        <begin position="270"/>
        <end position="280"/>
    </location>
</feature>
<feature type="compositionally biased region" description="Low complexity" evidence="4">
    <location>
        <begin position="293"/>
        <end position="302"/>
    </location>
</feature>
<feature type="compositionally biased region" description="Basic residues" evidence="4">
    <location>
        <begin position="16"/>
        <end position="25"/>
    </location>
</feature>
<dbReference type="PANTHER" id="PTHR24126:SF14">
    <property type="entry name" value="ANK_REP_REGION DOMAIN-CONTAINING PROTEIN"/>
    <property type="match status" value="1"/>
</dbReference>
<feature type="region of interest" description="Disordered" evidence="4">
    <location>
        <begin position="178"/>
        <end position="214"/>
    </location>
</feature>
<dbReference type="InterPro" id="IPR002110">
    <property type="entry name" value="Ankyrin_rpt"/>
</dbReference>
<feature type="compositionally biased region" description="Low complexity" evidence="4">
    <location>
        <begin position="353"/>
        <end position="364"/>
    </location>
</feature>
<reference evidence="5 6" key="1">
    <citation type="journal article" date="2024" name="Microbiol. Resour. Announc.">
        <title>Genome annotations for the ascomycete fungi Trichoderma harzianum, Trichoderma aggressivum, and Purpureocillium lilacinum.</title>
        <authorList>
            <person name="Beijen E.P.W."/>
            <person name="Ohm R.A."/>
        </authorList>
    </citation>
    <scope>NUCLEOTIDE SEQUENCE [LARGE SCALE GENOMIC DNA]</scope>
    <source>
        <strain evidence="5 6">CBS 150709</strain>
    </source>
</reference>
<feature type="compositionally biased region" description="Low complexity" evidence="4">
    <location>
        <begin position="194"/>
        <end position="205"/>
    </location>
</feature>
<feature type="repeat" description="ANK" evidence="3">
    <location>
        <begin position="773"/>
        <end position="813"/>
    </location>
</feature>
<evidence type="ECO:0000256" key="3">
    <source>
        <dbReference type="PROSITE-ProRule" id="PRU00023"/>
    </source>
</evidence>
<evidence type="ECO:0000256" key="2">
    <source>
        <dbReference type="ARBA" id="ARBA00023043"/>
    </source>
</evidence>
<dbReference type="Pfam" id="PF12796">
    <property type="entry name" value="Ank_2"/>
    <property type="match status" value="1"/>
</dbReference>